<evidence type="ECO:0000256" key="8">
    <source>
        <dbReference type="SAM" id="MobiDB-lite"/>
    </source>
</evidence>
<comment type="caution">
    <text evidence="9">The sequence shown here is derived from an EMBL/GenBank/DDBJ whole genome shotgun (WGS) entry which is preliminary data.</text>
</comment>
<dbReference type="EMBL" id="QNQT01000002">
    <property type="protein sequence ID" value="RDU37942.1"/>
    <property type="molecule type" value="Genomic_DNA"/>
</dbReference>
<dbReference type="GO" id="GO:0005576">
    <property type="term" value="C:extracellular region"/>
    <property type="evidence" value="ECO:0007669"/>
    <property type="project" value="UniProtKB-SubCell"/>
</dbReference>
<evidence type="ECO:0000256" key="5">
    <source>
        <dbReference type="ARBA" id="ARBA00022729"/>
    </source>
</evidence>
<keyword evidence="5" id="KW-0732">Signal</keyword>
<comment type="subcellular location">
    <subcellularLocation>
        <location evidence="1">Cell envelope</location>
    </subcellularLocation>
    <subcellularLocation>
        <location evidence="2">Cell outer membrane</location>
    </subcellularLocation>
    <subcellularLocation>
        <location evidence="3">Secreted</location>
    </subcellularLocation>
</comment>
<evidence type="ECO:0000256" key="3">
    <source>
        <dbReference type="ARBA" id="ARBA00004613"/>
    </source>
</evidence>
<reference evidence="9 10" key="1">
    <citation type="submission" date="2018-07" db="EMBL/GenBank/DDBJ databases">
        <title>Bacillus sp. YLB-04 draft genome sequence.</title>
        <authorList>
            <person name="Yu L."/>
            <person name="Tang X."/>
        </authorList>
    </citation>
    <scope>NUCLEOTIDE SEQUENCE [LARGE SCALE GENOMIC DNA]</scope>
    <source>
        <strain evidence="9 10">YLB-04</strain>
    </source>
</reference>
<accession>A0A3D8GUA8</accession>
<keyword evidence="6" id="KW-0472">Membrane</keyword>
<name>A0A3D8GUA8_9BACI</name>
<keyword evidence="10" id="KW-1185">Reference proteome</keyword>
<dbReference type="GO" id="GO:0009279">
    <property type="term" value="C:cell outer membrane"/>
    <property type="evidence" value="ECO:0007669"/>
    <property type="project" value="UniProtKB-SubCell"/>
</dbReference>
<protein>
    <submittedName>
        <fullName evidence="9">Uncharacterized protein</fullName>
    </submittedName>
</protein>
<organism evidence="9 10">
    <name type="scientific">Neobacillus piezotolerans</name>
    <dbReference type="NCBI Taxonomy" id="2259171"/>
    <lineage>
        <taxon>Bacteria</taxon>
        <taxon>Bacillati</taxon>
        <taxon>Bacillota</taxon>
        <taxon>Bacilli</taxon>
        <taxon>Bacillales</taxon>
        <taxon>Bacillaceae</taxon>
        <taxon>Neobacillus</taxon>
    </lineage>
</organism>
<evidence type="ECO:0000313" key="10">
    <source>
        <dbReference type="Proteomes" id="UP000257144"/>
    </source>
</evidence>
<sequence>MFPRNSASNSGGGIFLRKKIP</sequence>
<feature type="region of interest" description="Disordered" evidence="8">
    <location>
        <begin position="1"/>
        <end position="21"/>
    </location>
</feature>
<proteinExistence type="predicted"/>
<dbReference type="Proteomes" id="UP000257144">
    <property type="component" value="Unassembled WGS sequence"/>
</dbReference>
<evidence type="ECO:0000256" key="4">
    <source>
        <dbReference type="ARBA" id="ARBA00022525"/>
    </source>
</evidence>
<dbReference type="InterPro" id="IPR003368">
    <property type="entry name" value="POMP_repeat"/>
</dbReference>
<dbReference type="AlphaFoldDB" id="A0A3D8GUA8"/>
<dbReference type="NCBIfam" id="TIGR01376">
    <property type="entry name" value="POMP_repeat"/>
    <property type="match status" value="1"/>
</dbReference>
<evidence type="ECO:0000256" key="1">
    <source>
        <dbReference type="ARBA" id="ARBA00004196"/>
    </source>
</evidence>
<keyword evidence="7" id="KW-0998">Cell outer membrane</keyword>
<evidence type="ECO:0000313" key="9">
    <source>
        <dbReference type="EMBL" id="RDU37942.1"/>
    </source>
</evidence>
<evidence type="ECO:0000256" key="7">
    <source>
        <dbReference type="ARBA" id="ARBA00023237"/>
    </source>
</evidence>
<keyword evidence="4" id="KW-0964">Secreted</keyword>
<gene>
    <name evidence="9" type="ORF">DRW41_05180</name>
</gene>
<evidence type="ECO:0000256" key="6">
    <source>
        <dbReference type="ARBA" id="ARBA00023136"/>
    </source>
</evidence>
<evidence type="ECO:0000256" key="2">
    <source>
        <dbReference type="ARBA" id="ARBA00004442"/>
    </source>
</evidence>